<evidence type="ECO:0000313" key="6">
    <source>
        <dbReference type="EMBL" id="MFC0048375.1"/>
    </source>
</evidence>
<name>A0ABV6BBZ3_9GAMM</name>
<evidence type="ECO:0000313" key="7">
    <source>
        <dbReference type="Proteomes" id="UP001589813"/>
    </source>
</evidence>
<evidence type="ECO:0000256" key="2">
    <source>
        <dbReference type="NCBIfam" id="TIGR00187"/>
    </source>
</evidence>
<evidence type="ECO:0000256" key="4">
    <source>
        <dbReference type="SAM" id="Phobius"/>
    </source>
</evidence>
<dbReference type="EC" id="2.5.1.9" evidence="2"/>
<dbReference type="InterPro" id="IPR026017">
    <property type="entry name" value="Lumazine-bd_dom"/>
</dbReference>
<evidence type="ECO:0000259" key="5">
    <source>
        <dbReference type="PROSITE" id="PS51177"/>
    </source>
</evidence>
<feature type="transmembrane region" description="Helical" evidence="4">
    <location>
        <begin position="533"/>
        <end position="550"/>
    </location>
</feature>
<reference evidence="6 7" key="1">
    <citation type="submission" date="2024-09" db="EMBL/GenBank/DDBJ databases">
        <authorList>
            <person name="Sun Q."/>
            <person name="Mori K."/>
        </authorList>
    </citation>
    <scope>NUCLEOTIDE SEQUENCE [LARGE SCALE GENOMIC DNA]</scope>
    <source>
        <strain evidence="6 7">KCTC 23315</strain>
    </source>
</reference>
<keyword evidence="4" id="KW-0472">Membrane</keyword>
<dbReference type="CDD" id="cd00402">
    <property type="entry name" value="Riboflavin_synthase_like"/>
    <property type="match status" value="1"/>
</dbReference>
<feature type="transmembrane region" description="Helical" evidence="4">
    <location>
        <begin position="506"/>
        <end position="527"/>
    </location>
</feature>
<evidence type="ECO:0000256" key="1">
    <source>
        <dbReference type="ARBA" id="ARBA00022737"/>
    </source>
</evidence>
<feature type="repeat" description="Lumazine-binding" evidence="3">
    <location>
        <begin position="1"/>
        <end position="99"/>
    </location>
</feature>
<dbReference type="SUPFAM" id="SSF63380">
    <property type="entry name" value="Riboflavin synthase domain-like"/>
    <property type="match status" value="2"/>
</dbReference>
<feature type="transmembrane region" description="Helical" evidence="4">
    <location>
        <begin position="362"/>
        <end position="378"/>
    </location>
</feature>
<feature type="domain" description="Lumazine-binding" evidence="5">
    <location>
        <begin position="1"/>
        <end position="99"/>
    </location>
</feature>
<keyword evidence="4" id="KW-1133">Transmembrane helix</keyword>
<feature type="domain" description="Lumazine-binding" evidence="5">
    <location>
        <begin position="100"/>
        <end position="196"/>
    </location>
</feature>
<accession>A0ABV6BBZ3</accession>
<feature type="transmembrane region" description="Helical" evidence="4">
    <location>
        <begin position="384"/>
        <end position="406"/>
    </location>
</feature>
<feature type="repeat" description="Lumazine-binding" evidence="3">
    <location>
        <begin position="100"/>
        <end position="196"/>
    </location>
</feature>
<dbReference type="Gene3D" id="2.40.30.20">
    <property type="match status" value="2"/>
</dbReference>
<proteinExistence type="predicted"/>
<dbReference type="Pfam" id="PF00677">
    <property type="entry name" value="Lum_binding"/>
    <property type="match status" value="2"/>
</dbReference>
<dbReference type="InterPro" id="IPR023366">
    <property type="entry name" value="ATP_synth_asu-like_sf"/>
</dbReference>
<dbReference type="PROSITE" id="PS51177">
    <property type="entry name" value="LUMAZINE_BIND"/>
    <property type="match status" value="2"/>
</dbReference>
<dbReference type="RefSeq" id="WP_377242510.1">
    <property type="nucleotide sequence ID" value="NZ_JBHLXP010000001.1"/>
</dbReference>
<feature type="transmembrane region" description="Helical" evidence="4">
    <location>
        <begin position="255"/>
        <end position="277"/>
    </location>
</feature>
<dbReference type="NCBIfam" id="TIGR00187">
    <property type="entry name" value="ribE"/>
    <property type="match status" value="1"/>
</dbReference>
<protein>
    <recommendedName>
        <fullName evidence="2">Riboflavin synthase</fullName>
        <ecNumber evidence="2">2.5.1.9</ecNumber>
    </recommendedName>
</protein>
<feature type="transmembrane region" description="Helical" evidence="4">
    <location>
        <begin position="418"/>
        <end position="442"/>
    </location>
</feature>
<evidence type="ECO:0000256" key="3">
    <source>
        <dbReference type="PROSITE-ProRule" id="PRU00524"/>
    </source>
</evidence>
<keyword evidence="1" id="KW-0677">Repeat</keyword>
<dbReference type="Pfam" id="PF01757">
    <property type="entry name" value="Acyl_transf_3"/>
    <property type="match status" value="1"/>
</dbReference>
<keyword evidence="7" id="KW-1185">Reference proteome</keyword>
<feature type="transmembrane region" description="Helical" evidence="4">
    <location>
        <begin position="462"/>
        <end position="485"/>
    </location>
</feature>
<dbReference type="PANTHER" id="PTHR21098">
    <property type="entry name" value="RIBOFLAVIN SYNTHASE ALPHA CHAIN"/>
    <property type="match status" value="1"/>
</dbReference>
<dbReference type="InterPro" id="IPR002656">
    <property type="entry name" value="Acyl_transf_3_dom"/>
</dbReference>
<dbReference type="InterPro" id="IPR001783">
    <property type="entry name" value="Lumazine-bd"/>
</dbReference>
<dbReference type="NCBIfam" id="NF009566">
    <property type="entry name" value="PRK13020.1"/>
    <property type="match status" value="1"/>
</dbReference>
<comment type="caution">
    <text evidence="6">The sequence shown here is derived from an EMBL/GenBank/DDBJ whole genome shotgun (WGS) entry which is preliminary data.</text>
</comment>
<keyword evidence="4" id="KW-0812">Transmembrane</keyword>
<dbReference type="PANTHER" id="PTHR21098:SF0">
    <property type="entry name" value="RIBOFLAVIN SYNTHASE"/>
    <property type="match status" value="1"/>
</dbReference>
<sequence length="574" mass="62874">MFTGIVQAQVKVRDLTKRDGFLRLTLDAGSSNLQQLQRGASIAVNGTCLTATEFDIDAGWVSFDVIDETLIKTNLGTLQPGSKVNFERSLKFGDEIGGHIVSGHVSATAEILTIKRSDDNCAMQLSFPAELASYIQPKGFIAIDGASLTVGAVEGHSFWLHLIPETLAITTLGHKQVGDRLNLEPATAQPVSVGSMPAAAWQQVAASPIGAPTSSKVLSPALSVYLDVLRLFAALLVFAHHAAYERFDGSWISPLAGYGHDAVVIFFVLSGFVIAFVQQTKERTAMSYGISRVSRLVSVAWPAVLATILLDSVGRLMLPELYEPAQPLHAALHSSLLFTNEFWVGGMHVGSNIPLWSLSFEAAYYLLFAVFMFSRHRWLWCSLAALVIGPKILLLLPAWLAGVWVYRYAATDRSRPLNMLMAFGGAAFVLLMVVGKVGNLYINWRVAHWLGPQMHEFFGHSTAFVTDYIIALGFAVHLVGMAGLLRQMQVRQTVQAMISRLSGATFPLYVFHYPALYCFTALSVGLLEQKVGVLIGILALGFSWLMTAPCEKLRSYLRRKLLALFLPEQKNARQ</sequence>
<dbReference type="Proteomes" id="UP001589813">
    <property type="component" value="Unassembled WGS sequence"/>
</dbReference>
<dbReference type="NCBIfam" id="NF006767">
    <property type="entry name" value="PRK09289.1"/>
    <property type="match status" value="1"/>
</dbReference>
<gene>
    <name evidence="6" type="ORF">ACFFJP_08750</name>
</gene>
<dbReference type="EMBL" id="JBHLXP010000001">
    <property type="protein sequence ID" value="MFC0048375.1"/>
    <property type="molecule type" value="Genomic_DNA"/>
</dbReference>
<organism evidence="6 7">
    <name type="scientific">Rheinheimera tilapiae</name>
    <dbReference type="NCBI Taxonomy" id="875043"/>
    <lineage>
        <taxon>Bacteria</taxon>
        <taxon>Pseudomonadati</taxon>
        <taxon>Pseudomonadota</taxon>
        <taxon>Gammaproteobacteria</taxon>
        <taxon>Chromatiales</taxon>
        <taxon>Chromatiaceae</taxon>
        <taxon>Rheinheimera</taxon>
    </lineage>
</organism>
<feature type="transmembrane region" description="Helical" evidence="4">
    <location>
        <begin position="224"/>
        <end position="243"/>
    </location>
</feature>
<dbReference type="InterPro" id="IPR017938">
    <property type="entry name" value="Riboflavin_synthase-like_b-brl"/>
</dbReference>